<dbReference type="InterPro" id="IPR047140">
    <property type="entry name" value="LabA"/>
</dbReference>
<dbReference type="EMBL" id="DAKRPA010000025">
    <property type="protein sequence ID" value="DBA02952.1"/>
    <property type="molecule type" value="Genomic_DNA"/>
</dbReference>
<evidence type="ECO:0000313" key="4">
    <source>
        <dbReference type="Proteomes" id="UP001146120"/>
    </source>
</evidence>
<dbReference type="InterPro" id="IPR021139">
    <property type="entry name" value="NYN"/>
</dbReference>
<proteinExistence type="predicted"/>
<dbReference type="GO" id="GO:0004540">
    <property type="term" value="F:RNA nuclease activity"/>
    <property type="evidence" value="ECO:0007669"/>
    <property type="project" value="InterPro"/>
</dbReference>
<dbReference type="Proteomes" id="UP001146120">
    <property type="component" value="Unassembled WGS sequence"/>
</dbReference>
<dbReference type="Pfam" id="PF01936">
    <property type="entry name" value="NYN"/>
    <property type="match status" value="1"/>
</dbReference>
<accession>A0AAV2ZC55</accession>
<dbReference type="Gene3D" id="3.40.50.1010">
    <property type="entry name" value="5'-nuclease"/>
    <property type="match status" value="1"/>
</dbReference>
<evidence type="ECO:0000256" key="1">
    <source>
        <dbReference type="SAM" id="MobiDB-lite"/>
    </source>
</evidence>
<sequence length="413" mass="45267">MDGSTTAADGTAPTATATPGAVESTRTALVIDGAYAYIGARRREGGKIDYVKLRRVLEEKIVGRLNECWFFDQEPVVRKSAHQGLASYYTALKLAPPHGPQFQLKLYAMKDYSCRCKQCGHHFTQLVQKGVDNGIATKILSLAYENICDRFILLAGDGDFYDSLNLIKNVLRKDLWVIGYRDSVSADLQQLASSVIWLDDVWTDVNALSTPTNQVQMAQSNCQAASGGNAGGASVNGDIVGADGSYNSKKRQRRGESPERQVVRVNGRGSKEDRPGRRRWRRKRGRGDIEPSTNPVTTEFLLEDADDVPGYGPNSEMQTIESDDDSNEAGDNNHRRVSSTEPHSRPQSRYARPRGGDQRNGTKPVPTLTLSDLSSSDDSSPGLSLRSRAAPRNPDEFGKEVVVIDLASDSDIE</sequence>
<dbReference type="PANTHER" id="PTHR35458:SF8">
    <property type="entry name" value="SLR0650 PROTEIN"/>
    <property type="match status" value="1"/>
</dbReference>
<reference evidence="3" key="1">
    <citation type="submission" date="2022-11" db="EMBL/GenBank/DDBJ databases">
        <authorList>
            <person name="Morgan W.R."/>
            <person name="Tartar A."/>
        </authorList>
    </citation>
    <scope>NUCLEOTIDE SEQUENCE</scope>
    <source>
        <strain evidence="3">ARSEF 373</strain>
    </source>
</reference>
<gene>
    <name evidence="3" type="ORF">N0F65_005979</name>
</gene>
<name>A0AAV2ZC55_9STRA</name>
<dbReference type="AlphaFoldDB" id="A0AAV2ZC55"/>
<feature type="region of interest" description="Disordered" evidence="1">
    <location>
        <begin position="239"/>
        <end position="398"/>
    </location>
</feature>
<organism evidence="3 4">
    <name type="scientific">Lagenidium giganteum</name>
    <dbReference type="NCBI Taxonomy" id="4803"/>
    <lineage>
        <taxon>Eukaryota</taxon>
        <taxon>Sar</taxon>
        <taxon>Stramenopiles</taxon>
        <taxon>Oomycota</taxon>
        <taxon>Peronosporomycetes</taxon>
        <taxon>Pythiales</taxon>
        <taxon>Pythiaceae</taxon>
    </lineage>
</organism>
<keyword evidence="4" id="KW-1185">Reference proteome</keyword>
<feature type="domain" description="NYN" evidence="2">
    <location>
        <begin position="26"/>
        <end position="198"/>
    </location>
</feature>
<feature type="compositionally biased region" description="Low complexity" evidence="1">
    <location>
        <begin position="366"/>
        <end position="388"/>
    </location>
</feature>
<reference evidence="3" key="2">
    <citation type="journal article" date="2023" name="Microbiol Resour">
        <title>Decontamination and Annotation of the Draft Genome Sequence of the Oomycete Lagenidium giganteum ARSEF 373.</title>
        <authorList>
            <person name="Morgan W.R."/>
            <person name="Tartar A."/>
        </authorList>
    </citation>
    <scope>NUCLEOTIDE SEQUENCE</scope>
    <source>
        <strain evidence="3">ARSEF 373</strain>
    </source>
</reference>
<evidence type="ECO:0000313" key="3">
    <source>
        <dbReference type="EMBL" id="DBA02952.1"/>
    </source>
</evidence>
<feature type="compositionally biased region" description="Basic residues" evidence="1">
    <location>
        <begin position="276"/>
        <end position="285"/>
    </location>
</feature>
<protein>
    <recommendedName>
        <fullName evidence="2">NYN domain-containing protein</fullName>
    </recommendedName>
</protein>
<evidence type="ECO:0000259" key="2">
    <source>
        <dbReference type="Pfam" id="PF01936"/>
    </source>
</evidence>
<dbReference type="PANTHER" id="PTHR35458">
    <property type="entry name" value="SLR0755 PROTEIN"/>
    <property type="match status" value="1"/>
</dbReference>
<comment type="caution">
    <text evidence="3">The sequence shown here is derived from an EMBL/GenBank/DDBJ whole genome shotgun (WGS) entry which is preliminary data.</text>
</comment>